<feature type="region of interest" description="Disordered" evidence="2">
    <location>
        <begin position="522"/>
        <end position="541"/>
    </location>
</feature>
<feature type="signal peptide" evidence="3">
    <location>
        <begin position="1"/>
        <end position="29"/>
    </location>
</feature>
<sequence length="1388" mass="151305">MRRMGRRKGMVSLLLIALSCLCGLGAVTGAINANLPSLANTTWNWLGPFPATTAGIGGDVLEAFGGIKAALEDLKAGRDVLCPSDITQGGYANWSNTTSGEDGFVQLNYSMVDFDALNDALGPAAYSVKSWAVANFEVPDVGETGSYLITCGGVSSFYIDGHRLSGDVYALGWWWNGDNNILNGEWLLQAIQLEPGTHTILLSARFSFKCMFIDPAVHLTPSYDTMPEVFVPKRHQEEEDEQGKKKKDEEECECKAKEETEGKSEGDSKKERGDQKGKAHTDTPSKAKAAGKLSSSDIHMVSAATEGPLDISAYAASASTRPRPAGDRATELLHVKEADALSLPGRSSNHTSPPIVLSTAALRKDGERKGGGVIARKTQKGVKVDNLVIMRLLGEFDIPKAHAPGLCFHVPDIVEGRLASPYLMLPLLNAATATAFDVRVKTTKVRQVEVTYIDSKNQTSNDTQKQQKATELTTKDRDEDKGQDSDNEKKGDDDDDGRSPPVEKEKRVRVHPFKGDISVAAIVGPPRTHGGYDGDDSRNRQKVPSPELIQILPGQAYALGVELSVELSEEEDAALCGKKISTVEVTFEVTASFNDGKDRPAAEYTLPLDCRSFAERQEYRFTFLDTDNSVQYATIKLPQTDCTCPTTTTTSTGRSGSSGQREATGEQFLAMAMQDEDEDGGEDGGCSCNVLVALHGASVDAGSNDWYGAVPSFNKTFVILPTNRGAYGYNWESAGKQNLISAILALKRTLPGVPEESKASFRADIERLMVVGHSMGGHGCFVFSTQFPDTLMGSLCASAWIKRDEYSFPTTNQDRSYTDRLFRALLAASQQAYDTDILSTHLVGIPFLGRAGGADLTVPAYLLRRFVRVLRQREFQYTHKYGSGDIRFEMKNWPGAPEHPVVGDSKTVLYSEVPGEGHWWGEVVSAQDLTPYYEAVLKDGQGGTEPLLREWTTTTPNVGVTMSGKNGLVILQTFRPHQQATIHATLEPPTLDSQEPKTWTLKLKTHNVRRFGLKANMLQLLSHGRDTSFSAEDTLYLLVDDHPIPFKIANIGPYLLPQAHLCTSSSGWDKCDDSWWSTERNVANAGPFGEMMAQGAVAVIYPRVKTEGVSEEEREGREKLASAALSMANRLFTVGKYGVLLFDDETAVNKMELLAEHRVSYVVLGSPPQNTWSDKYWERSTLGRSLIGFSVDHLFVGTSKFTEPDIGLVALASVNVTDSSSSSSSPPRRRRAQAGEGEGSSFRHHPFYPWCQDTESLTPACNTPDLHGMVIAAGTTWEGTLLASEQLPYTQMDWLVLDKRVNWQGYALCGGYFAYDWSLSALSSMPCPSEGEHESPILSLMGLREDDMRTAVAESRRKANVTTDGVDKDGGRKSASAGGSAQRTLGVA</sequence>
<evidence type="ECO:0000256" key="3">
    <source>
        <dbReference type="SAM" id="SignalP"/>
    </source>
</evidence>
<feature type="compositionally biased region" description="Basic and acidic residues" evidence="2">
    <location>
        <begin position="473"/>
        <end position="506"/>
    </location>
</feature>
<dbReference type="OrthoDB" id="431184at2759"/>
<dbReference type="InterPro" id="IPR029058">
    <property type="entry name" value="AB_hydrolase_fold"/>
</dbReference>
<evidence type="ECO:0000256" key="1">
    <source>
        <dbReference type="ARBA" id="ARBA00022729"/>
    </source>
</evidence>
<feature type="chain" id="PRO_5005188309" description="Peptidase S9 prolyl oligopeptidase catalytic domain-containing protein" evidence="3">
    <location>
        <begin position="30"/>
        <end position="1388"/>
    </location>
</feature>
<dbReference type="EMBL" id="CDMY01000370">
    <property type="protein sequence ID" value="CEM06787.1"/>
    <property type="molecule type" value="Genomic_DNA"/>
</dbReference>
<dbReference type="SUPFAM" id="SSF53474">
    <property type="entry name" value="alpha/beta-Hydrolases"/>
    <property type="match status" value="1"/>
</dbReference>
<evidence type="ECO:0000256" key="2">
    <source>
        <dbReference type="SAM" id="MobiDB-lite"/>
    </source>
</evidence>
<feature type="compositionally biased region" description="Basic and acidic residues" evidence="2">
    <location>
        <begin position="530"/>
        <end position="539"/>
    </location>
</feature>
<feature type="compositionally biased region" description="Polar residues" evidence="2">
    <location>
        <begin position="458"/>
        <end position="472"/>
    </location>
</feature>
<feature type="compositionally biased region" description="Low complexity" evidence="2">
    <location>
        <begin position="286"/>
        <end position="295"/>
    </location>
</feature>
<name>A0A0G4F4Y9_VITBC</name>
<protein>
    <recommendedName>
        <fullName evidence="6">Peptidase S9 prolyl oligopeptidase catalytic domain-containing protein</fullName>
    </recommendedName>
</protein>
<proteinExistence type="predicted"/>
<keyword evidence="1 3" id="KW-0732">Signal</keyword>
<gene>
    <name evidence="4" type="ORF">Vbra_8776</name>
</gene>
<reference evidence="4 5" key="1">
    <citation type="submission" date="2014-11" db="EMBL/GenBank/DDBJ databases">
        <authorList>
            <person name="Zhu J."/>
            <person name="Qi W."/>
            <person name="Song R."/>
        </authorList>
    </citation>
    <scope>NUCLEOTIDE SEQUENCE [LARGE SCALE GENOMIC DNA]</scope>
</reference>
<feature type="region of interest" description="Disordered" evidence="2">
    <location>
        <begin position="235"/>
        <end position="295"/>
    </location>
</feature>
<evidence type="ECO:0000313" key="4">
    <source>
        <dbReference type="EMBL" id="CEM06787.1"/>
    </source>
</evidence>
<accession>A0A0G4F4Y9</accession>
<evidence type="ECO:0008006" key="6">
    <source>
        <dbReference type="Google" id="ProtNLM"/>
    </source>
</evidence>
<dbReference type="VEuPathDB" id="CryptoDB:Vbra_8776"/>
<keyword evidence="5" id="KW-1185">Reference proteome</keyword>
<dbReference type="Gene3D" id="3.40.50.1820">
    <property type="entry name" value="alpha/beta hydrolase"/>
    <property type="match status" value="1"/>
</dbReference>
<organism evidence="4 5">
    <name type="scientific">Vitrella brassicaformis (strain CCMP3155)</name>
    <dbReference type="NCBI Taxonomy" id="1169540"/>
    <lineage>
        <taxon>Eukaryota</taxon>
        <taxon>Sar</taxon>
        <taxon>Alveolata</taxon>
        <taxon>Colpodellida</taxon>
        <taxon>Vitrellaceae</taxon>
        <taxon>Vitrella</taxon>
    </lineage>
</organism>
<feature type="region of interest" description="Disordered" evidence="2">
    <location>
        <begin position="1353"/>
        <end position="1388"/>
    </location>
</feature>
<feature type="region of interest" description="Disordered" evidence="2">
    <location>
        <begin position="458"/>
        <end position="510"/>
    </location>
</feature>
<dbReference type="InParanoid" id="A0A0G4F4Y9"/>
<dbReference type="PANTHER" id="PTHR43037">
    <property type="entry name" value="UNNAMED PRODUCT-RELATED"/>
    <property type="match status" value="1"/>
</dbReference>
<feature type="compositionally biased region" description="Basic and acidic residues" evidence="2">
    <location>
        <begin position="235"/>
        <end position="285"/>
    </location>
</feature>
<evidence type="ECO:0000313" key="5">
    <source>
        <dbReference type="Proteomes" id="UP000041254"/>
    </source>
</evidence>
<feature type="region of interest" description="Disordered" evidence="2">
    <location>
        <begin position="1217"/>
        <end position="1240"/>
    </location>
</feature>
<dbReference type="PROSITE" id="PS51257">
    <property type="entry name" value="PROKAR_LIPOPROTEIN"/>
    <property type="match status" value="1"/>
</dbReference>
<dbReference type="InterPro" id="IPR050955">
    <property type="entry name" value="Plant_Biomass_Hydrol_Est"/>
</dbReference>
<dbReference type="Proteomes" id="UP000041254">
    <property type="component" value="Unassembled WGS sequence"/>
</dbReference>
<dbReference type="PANTHER" id="PTHR43037:SF4">
    <property type="entry name" value="PEPTIDASE S9 PROLYL OLIGOPEPTIDASE CATALYTIC DOMAIN-CONTAINING PROTEIN"/>
    <property type="match status" value="1"/>
</dbReference>